<gene>
    <name evidence="1" type="ORF">GT348_08630</name>
</gene>
<dbReference type="RefSeq" id="WP_160619352.1">
    <property type="nucleotide sequence ID" value="NZ_CP047652.1"/>
</dbReference>
<evidence type="ECO:0000313" key="1">
    <source>
        <dbReference type="EMBL" id="QHI96280.1"/>
    </source>
</evidence>
<name>A0A6P1NIC7_9PROT</name>
<organism evidence="1 2">
    <name type="scientific">Aristophania vespae</name>
    <dbReference type="NCBI Taxonomy" id="2697033"/>
    <lineage>
        <taxon>Bacteria</taxon>
        <taxon>Pseudomonadati</taxon>
        <taxon>Pseudomonadota</taxon>
        <taxon>Alphaproteobacteria</taxon>
        <taxon>Acetobacterales</taxon>
        <taxon>Acetobacteraceae</taxon>
        <taxon>Aristophania</taxon>
    </lineage>
</organism>
<dbReference type="Proteomes" id="UP000463975">
    <property type="component" value="Chromosome"/>
</dbReference>
<proteinExistence type="predicted"/>
<dbReference type="KEGG" id="bomb:GT348_08630"/>
<keyword evidence="2" id="KW-1185">Reference proteome</keyword>
<accession>A0A6P1NIC7</accession>
<reference evidence="1 2" key="1">
    <citation type="submission" date="2020-01" db="EMBL/GenBank/DDBJ databases">
        <title>Genome sequencing of strain KACC 21507.</title>
        <authorList>
            <person name="Heo J."/>
            <person name="Kim S.-J."/>
            <person name="Kim J.-S."/>
            <person name="Hong S.-B."/>
            <person name="Kwon S.-W."/>
        </authorList>
    </citation>
    <scope>NUCLEOTIDE SEQUENCE [LARGE SCALE GENOMIC DNA]</scope>
    <source>
        <strain evidence="1 2">KACC 21507</strain>
    </source>
</reference>
<dbReference type="AlphaFoldDB" id="A0A6P1NIC7"/>
<protein>
    <submittedName>
        <fullName evidence="1">Uncharacterized protein</fullName>
    </submittedName>
</protein>
<evidence type="ECO:0000313" key="2">
    <source>
        <dbReference type="Proteomes" id="UP000463975"/>
    </source>
</evidence>
<dbReference type="EMBL" id="CP047652">
    <property type="protein sequence ID" value="QHI96280.1"/>
    <property type="molecule type" value="Genomic_DNA"/>
</dbReference>
<sequence>MASQAKGSVVVTPTDKQTHELPEQWYTGSLFSPSPALPEAGMAAAEPYVSAGVPIGAYNSSGALKKNKAQTSISNYVLMKYAVTDHLSLYLLPTYSYSWGNHTKHSGVKFNDLPFELQYRFTPHYSPSFTVFLGFNAPVGSYTNLANASEGVGRGVWSIRYGVHSQLVYPFFSHAMRIRLWAVANQPVSSARLRNISSYGTEKGFAGRGHAGPTGNEGMSLEFGITKKWVIALDLYHNWAASNEIKGLYRQTKKHYYNRTGWSGLFNVGPALEYNWSPNMGAIAGVILPVAGHNASRTLQTQCAVFAMF</sequence>